<keyword evidence="2" id="KW-0479">Metal-binding</keyword>
<proteinExistence type="predicted"/>
<evidence type="ECO:0000259" key="6">
    <source>
        <dbReference type="PROSITE" id="PS51039"/>
    </source>
</evidence>
<dbReference type="PROSITE" id="PS51039">
    <property type="entry name" value="ZF_AN1"/>
    <property type="match status" value="1"/>
</dbReference>
<dbReference type="PANTHER" id="PTHR10634">
    <property type="entry name" value="AN1-TYPE ZINC FINGER PROTEIN"/>
    <property type="match status" value="1"/>
</dbReference>
<evidence type="ECO:0000256" key="2">
    <source>
        <dbReference type="ARBA" id="ARBA00022723"/>
    </source>
</evidence>
<evidence type="ECO:0000256" key="3">
    <source>
        <dbReference type="ARBA" id="ARBA00022771"/>
    </source>
</evidence>
<comment type="function">
    <text evidence="1">May be involved in environmental stress response.</text>
</comment>
<name>A0AA35VJ09_LACSI</name>
<dbReference type="GO" id="GO:0008270">
    <property type="term" value="F:zinc ion binding"/>
    <property type="evidence" value="ECO:0007669"/>
    <property type="project" value="UniProtKB-KW"/>
</dbReference>
<dbReference type="SMART" id="SM00154">
    <property type="entry name" value="ZnF_AN1"/>
    <property type="match status" value="1"/>
</dbReference>
<dbReference type="PANTHER" id="PTHR10634:SF104">
    <property type="entry name" value="ZINC FINGER A20 AND AN1 DOMAIN-CONTAINING STRESS-ASSOCIATED PROTEIN 2"/>
    <property type="match status" value="1"/>
</dbReference>
<evidence type="ECO:0000256" key="5">
    <source>
        <dbReference type="PROSITE-ProRule" id="PRU00449"/>
    </source>
</evidence>
<dbReference type="SUPFAM" id="SSF118310">
    <property type="entry name" value="AN1-like Zinc finger"/>
    <property type="match status" value="1"/>
</dbReference>
<dbReference type="InterPro" id="IPR050652">
    <property type="entry name" value="AN1_A20_ZnFinger"/>
</dbReference>
<dbReference type="InterPro" id="IPR000058">
    <property type="entry name" value="Znf_AN1"/>
</dbReference>
<dbReference type="Pfam" id="PF01428">
    <property type="entry name" value="zf-AN1"/>
    <property type="match status" value="1"/>
</dbReference>
<keyword evidence="8" id="KW-1185">Reference proteome</keyword>
<evidence type="ECO:0000256" key="1">
    <source>
        <dbReference type="ARBA" id="ARBA00003732"/>
    </source>
</evidence>
<evidence type="ECO:0000313" key="7">
    <source>
        <dbReference type="EMBL" id="CAI9269828.1"/>
    </source>
</evidence>
<dbReference type="FunFam" id="4.10.1110.10:FF:000001">
    <property type="entry name" value="Zinc finger AN1-type containing 6"/>
    <property type="match status" value="1"/>
</dbReference>
<dbReference type="EMBL" id="OX465077">
    <property type="protein sequence ID" value="CAI9269828.1"/>
    <property type="molecule type" value="Genomic_DNA"/>
</dbReference>
<organism evidence="7 8">
    <name type="scientific">Lactuca saligna</name>
    <name type="common">Willowleaf lettuce</name>
    <dbReference type="NCBI Taxonomy" id="75948"/>
    <lineage>
        <taxon>Eukaryota</taxon>
        <taxon>Viridiplantae</taxon>
        <taxon>Streptophyta</taxon>
        <taxon>Embryophyta</taxon>
        <taxon>Tracheophyta</taxon>
        <taxon>Spermatophyta</taxon>
        <taxon>Magnoliopsida</taxon>
        <taxon>eudicotyledons</taxon>
        <taxon>Gunneridae</taxon>
        <taxon>Pentapetalae</taxon>
        <taxon>asterids</taxon>
        <taxon>campanulids</taxon>
        <taxon>Asterales</taxon>
        <taxon>Asteraceae</taxon>
        <taxon>Cichorioideae</taxon>
        <taxon>Cichorieae</taxon>
        <taxon>Lactucinae</taxon>
        <taxon>Lactuca</taxon>
    </lineage>
</organism>
<keyword evidence="3 5" id="KW-0863">Zinc-finger</keyword>
<accession>A0AA35VJ09</accession>
<evidence type="ECO:0000313" key="8">
    <source>
        <dbReference type="Proteomes" id="UP001177003"/>
    </source>
</evidence>
<sequence length="127" mass="13643">MNMCSKCHKNIILNQNQAKLTASIINGDSTSTNPTTIPLHPQPPSEVEAVVAQPSTVPPPPSAGPSRCTACRKRIGLTGFSCRCGNVFCSVHRYADKHECSIDYRAIGKDAIAKANPIVKAEKLDKI</sequence>
<dbReference type="Proteomes" id="UP001177003">
    <property type="component" value="Chromosome 1"/>
</dbReference>
<keyword evidence="4" id="KW-0862">Zinc</keyword>
<dbReference type="Gene3D" id="4.10.1110.10">
    <property type="entry name" value="AN1-like Zinc finger"/>
    <property type="match status" value="1"/>
</dbReference>
<reference evidence="7" key="1">
    <citation type="submission" date="2023-04" db="EMBL/GenBank/DDBJ databases">
        <authorList>
            <person name="Vijverberg K."/>
            <person name="Xiong W."/>
            <person name="Schranz E."/>
        </authorList>
    </citation>
    <scope>NUCLEOTIDE SEQUENCE</scope>
</reference>
<dbReference type="InterPro" id="IPR035896">
    <property type="entry name" value="AN1-like_Znf"/>
</dbReference>
<dbReference type="AlphaFoldDB" id="A0AA35VJ09"/>
<gene>
    <name evidence="7" type="ORF">LSALG_LOCUS10180</name>
</gene>
<protein>
    <recommendedName>
        <fullName evidence="6">AN1-type domain-containing protein</fullName>
    </recommendedName>
</protein>
<evidence type="ECO:0000256" key="4">
    <source>
        <dbReference type="ARBA" id="ARBA00022833"/>
    </source>
</evidence>
<feature type="domain" description="AN1-type" evidence="6">
    <location>
        <begin position="62"/>
        <end position="108"/>
    </location>
</feature>